<evidence type="ECO:0000313" key="4">
    <source>
        <dbReference type="Proteomes" id="UP000278807"/>
    </source>
</evidence>
<dbReference type="EMBL" id="UZAE01012112">
    <property type="protein sequence ID" value="VDO03570.1"/>
    <property type="molecule type" value="Genomic_DNA"/>
</dbReference>
<dbReference type="SUPFAM" id="SSF50729">
    <property type="entry name" value="PH domain-like"/>
    <property type="match status" value="1"/>
</dbReference>
<evidence type="ECO:0000313" key="5">
    <source>
        <dbReference type="WBParaSite" id="HNAJ_0000771401-mRNA-1"/>
    </source>
</evidence>
<feature type="domain" description="PH" evidence="2">
    <location>
        <begin position="279"/>
        <end position="403"/>
    </location>
</feature>
<dbReference type="GO" id="GO:0005096">
    <property type="term" value="F:GTPase activator activity"/>
    <property type="evidence" value="ECO:0007669"/>
    <property type="project" value="InterPro"/>
</dbReference>
<keyword evidence="4" id="KW-1185">Reference proteome</keyword>
<dbReference type="PANTHER" id="PTHR12552">
    <property type="entry name" value="OLIGOPHRENIN 1"/>
    <property type="match status" value="1"/>
</dbReference>
<organism evidence="5">
    <name type="scientific">Rodentolepis nana</name>
    <name type="common">Dwarf tapeworm</name>
    <name type="synonym">Hymenolepis nana</name>
    <dbReference type="NCBI Taxonomy" id="102285"/>
    <lineage>
        <taxon>Eukaryota</taxon>
        <taxon>Metazoa</taxon>
        <taxon>Spiralia</taxon>
        <taxon>Lophotrochozoa</taxon>
        <taxon>Platyhelminthes</taxon>
        <taxon>Cestoda</taxon>
        <taxon>Eucestoda</taxon>
        <taxon>Cyclophyllidea</taxon>
        <taxon>Hymenolepididae</taxon>
        <taxon>Rodentolepis</taxon>
    </lineage>
</organism>
<dbReference type="SMART" id="SM00233">
    <property type="entry name" value="PH"/>
    <property type="match status" value="1"/>
</dbReference>
<dbReference type="WBParaSite" id="HNAJ_0000771401-mRNA-1">
    <property type="protein sequence ID" value="HNAJ_0000771401-mRNA-1"/>
    <property type="gene ID" value="HNAJ_0000771401"/>
</dbReference>
<name>A0A158QHN3_RODNA</name>
<dbReference type="STRING" id="102285.A0A158QHN3"/>
<dbReference type="Gene3D" id="1.20.1270.60">
    <property type="entry name" value="Arfaptin homology (AH) domain/BAR domain"/>
    <property type="match status" value="1"/>
</dbReference>
<evidence type="ECO:0000259" key="2">
    <source>
        <dbReference type="PROSITE" id="PS50003"/>
    </source>
</evidence>
<gene>
    <name evidence="3" type="ORF">HNAJ_LOCUS7710</name>
</gene>
<dbReference type="SUPFAM" id="SSF103657">
    <property type="entry name" value="BAR/IMD domain-like"/>
    <property type="match status" value="1"/>
</dbReference>
<accession>A0A158QHN3</accession>
<dbReference type="InterPro" id="IPR001849">
    <property type="entry name" value="PH_domain"/>
</dbReference>
<dbReference type="InterPro" id="IPR011993">
    <property type="entry name" value="PH-like_dom_sf"/>
</dbReference>
<dbReference type="Gene3D" id="2.30.29.30">
    <property type="entry name" value="Pleckstrin-homology domain (PH domain)/Phosphotyrosine-binding domain (PTB)"/>
    <property type="match status" value="1"/>
</dbReference>
<feature type="region of interest" description="Disordered" evidence="1">
    <location>
        <begin position="485"/>
        <end position="516"/>
    </location>
</feature>
<reference evidence="3 4" key="2">
    <citation type="submission" date="2018-11" db="EMBL/GenBank/DDBJ databases">
        <authorList>
            <consortium name="Pathogen Informatics"/>
        </authorList>
    </citation>
    <scope>NUCLEOTIDE SEQUENCE [LARGE SCALE GENOMIC DNA]</scope>
</reference>
<dbReference type="Pfam" id="PF00169">
    <property type="entry name" value="PH"/>
    <property type="match status" value="1"/>
</dbReference>
<dbReference type="InterPro" id="IPR027267">
    <property type="entry name" value="AH/BAR_dom_sf"/>
</dbReference>
<dbReference type="AlphaFoldDB" id="A0A158QHN3"/>
<sequence>MELLRLKEAMSNAPHAQQLATQFAADAQEINRLLREFNISCSHVYQAQEVLANAYLRMSEISRQIGGKLSGMHRAEAEELRSTLFLPSHKLPSQPGLQLVDNLAPTSEGEGGSPTTIQFADLPATERHREACEREVHASLGRYMRLTRRCGPKEHDDAVLELSKRRRMFQKASVIYHARLNAAHFEREMVPLNAFYGFLTTLRNHSKRIHDVVEQPSLGQFAEVIKAQFDCRQVQSTQATEEFLNTLTNMQNHSLALFAPEPLFAKSDKSYLRTPDTDLLSKSGYLYMRVKKTFGYDWTEVYCFTQGGNLLYQQKGDLGAGVLVNLNGKGVFAEPVDIDDRRYTFQIVSAAEKREKKPQQEASSFLNSLFAVDTQPLTQTVILQAENSTDRDEWIQTISNIIVNTSSFASKGLQPPEPKLKEPLPFVLVPRTQFPVEAASRDSDEDLGEEEMESELNRALRISLASPSAWISQSPPLHFELIPVDASAPPPPASTQAASDAGDGEGPSTTEKPPDADIPLTFIGSMPLPRFHANPMAVGEFAKYLLTKRSEAKPSDQSCVARFTPDALFLLESSSPESHQQTVLSNFRLAQIVHCVEINVPDDKPVSQRKLVIVMTSEPHSAQWIDLTSGGLYICHFFETSNPAEFAERVLNLQLVRLAALNEVGESPEKVRHRHVYIRLSLISFCTFMSGAAFEQKLPRGYRFGVIESAITGPLVASFGSAQAPI</sequence>
<dbReference type="Proteomes" id="UP000278807">
    <property type="component" value="Unassembled WGS sequence"/>
</dbReference>
<dbReference type="PANTHER" id="PTHR12552:SF13">
    <property type="entry name" value="ADAPTOR PROTEIN, PHOSPHOTYROSINE INTERACTING WITH PH DOMAIN AND LEUCINE ZIPPER 1"/>
    <property type="match status" value="1"/>
</dbReference>
<proteinExistence type="predicted"/>
<protein>
    <submittedName>
        <fullName evidence="5">PH domain-containing protein</fullName>
    </submittedName>
</protein>
<dbReference type="InterPro" id="IPR047234">
    <property type="entry name" value="GRAF_fam"/>
</dbReference>
<evidence type="ECO:0000256" key="1">
    <source>
        <dbReference type="SAM" id="MobiDB-lite"/>
    </source>
</evidence>
<dbReference type="OrthoDB" id="10070851at2759"/>
<evidence type="ECO:0000313" key="3">
    <source>
        <dbReference type="EMBL" id="VDO03570.1"/>
    </source>
</evidence>
<reference evidence="5" key="1">
    <citation type="submission" date="2016-04" db="UniProtKB">
        <authorList>
            <consortium name="WormBaseParasite"/>
        </authorList>
    </citation>
    <scope>IDENTIFICATION</scope>
</reference>
<dbReference type="PROSITE" id="PS50003">
    <property type="entry name" value="PH_DOMAIN"/>
    <property type="match status" value="1"/>
</dbReference>